<dbReference type="AlphaFoldDB" id="A0A7J5UQV8"/>
<sequence length="108" mass="11743">MSADPTPAPCIPGPCQSYRPGHSVHFIQARLAHRDTEGWADGIVCQARPDGTAVVDYLDGGSVTLWHHGDLTARAPQGSPVRVHERYRLLACGRALTCVLVLAHDERH</sequence>
<evidence type="ECO:0000313" key="2">
    <source>
        <dbReference type="Proteomes" id="UP000451860"/>
    </source>
</evidence>
<dbReference type="OrthoDB" id="5189813at2"/>
<dbReference type="Proteomes" id="UP000451860">
    <property type="component" value="Unassembled WGS sequence"/>
</dbReference>
<proteinExistence type="predicted"/>
<dbReference type="EMBL" id="WHJE01000024">
    <property type="protein sequence ID" value="KAE8764707.1"/>
    <property type="molecule type" value="Genomic_DNA"/>
</dbReference>
<name>A0A7J5UQV8_9MICO</name>
<comment type="caution">
    <text evidence="1">The sequence shown here is derived from an EMBL/GenBank/DDBJ whole genome shotgun (WGS) entry which is preliminary data.</text>
</comment>
<keyword evidence="2" id="KW-1185">Reference proteome</keyword>
<accession>A0A7J5UQV8</accession>
<gene>
    <name evidence="1" type="ORF">GB883_07390</name>
</gene>
<organism evidence="1 2">
    <name type="scientific">Georgenia thermotolerans</name>
    <dbReference type="NCBI Taxonomy" id="527326"/>
    <lineage>
        <taxon>Bacteria</taxon>
        <taxon>Bacillati</taxon>
        <taxon>Actinomycetota</taxon>
        <taxon>Actinomycetes</taxon>
        <taxon>Micrococcales</taxon>
        <taxon>Bogoriellaceae</taxon>
        <taxon>Georgenia</taxon>
    </lineage>
</organism>
<reference evidence="1 2" key="1">
    <citation type="submission" date="2019-10" db="EMBL/GenBank/DDBJ databases">
        <title>Georgenia wutianyii sp. nov. and Georgenia yuyongxinii sp. nov. isolated from plateau pika (Ochotona curzoniae) in the Qinghai-Tibet plateau of China.</title>
        <authorList>
            <person name="Tian Z."/>
        </authorList>
    </citation>
    <scope>NUCLEOTIDE SEQUENCE [LARGE SCALE GENOMIC DNA]</scope>
    <source>
        <strain evidence="1 2">DSM 21501</strain>
    </source>
</reference>
<dbReference type="RefSeq" id="WP_152203439.1">
    <property type="nucleotide sequence ID" value="NZ_VUKF01000028.1"/>
</dbReference>
<evidence type="ECO:0000313" key="1">
    <source>
        <dbReference type="EMBL" id="KAE8764707.1"/>
    </source>
</evidence>
<protein>
    <submittedName>
        <fullName evidence="1">Uncharacterized protein</fullName>
    </submittedName>
</protein>